<reference evidence="4" key="1">
    <citation type="journal article" date="2008" name="Nat. Genet.">
        <title>The Pristionchus pacificus genome provides a unique perspective on nematode lifestyle and parasitism.</title>
        <authorList>
            <person name="Dieterich C."/>
            <person name="Clifton S.W."/>
            <person name="Schuster L.N."/>
            <person name="Chinwalla A."/>
            <person name="Delehaunty K."/>
            <person name="Dinkelacker I."/>
            <person name="Fulton L."/>
            <person name="Fulton R."/>
            <person name="Godfrey J."/>
            <person name="Minx P."/>
            <person name="Mitreva M."/>
            <person name="Roeseler W."/>
            <person name="Tian H."/>
            <person name="Witte H."/>
            <person name="Yang S.P."/>
            <person name="Wilson R.K."/>
            <person name="Sommer R.J."/>
        </authorList>
    </citation>
    <scope>NUCLEOTIDE SEQUENCE [LARGE SCALE GENOMIC DNA]</scope>
    <source>
        <strain evidence="4">PS312</strain>
    </source>
</reference>
<name>A0A2A6CFY0_PRIPA</name>
<feature type="coiled-coil region" evidence="1">
    <location>
        <begin position="232"/>
        <end position="263"/>
    </location>
</feature>
<dbReference type="AlphaFoldDB" id="A0A2A6CFY0"/>
<proteinExistence type="predicted"/>
<reference evidence="3" key="2">
    <citation type="submission" date="2022-06" db="UniProtKB">
        <authorList>
            <consortium name="EnsemblMetazoa"/>
        </authorList>
    </citation>
    <scope>IDENTIFICATION</scope>
    <source>
        <strain evidence="3">PS312</strain>
    </source>
</reference>
<evidence type="ECO:0000256" key="2">
    <source>
        <dbReference type="SAM" id="MobiDB-lite"/>
    </source>
</evidence>
<accession>A0A2A6CFY0</accession>
<organism evidence="3 4">
    <name type="scientific">Pristionchus pacificus</name>
    <name type="common">Parasitic nematode worm</name>
    <dbReference type="NCBI Taxonomy" id="54126"/>
    <lineage>
        <taxon>Eukaryota</taxon>
        <taxon>Metazoa</taxon>
        <taxon>Ecdysozoa</taxon>
        <taxon>Nematoda</taxon>
        <taxon>Chromadorea</taxon>
        <taxon>Rhabditida</taxon>
        <taxon>Rhabditina</taxon>
        <taxon>Diplogasteromorpha</taxon>
        <taxon>Diplogasteroidea</taxon>
        <taxon>Neodiplogasteridae</taxon>
        <taxon>Pristionchus</taxon>
    </lineage>
</organism>
<evidence type="ECO:0000313" key="3">
    <source>
        <dbReference type="EnsemblMetazoa" id="PPA39205.1"/>
    </source>
</evidence>
<dbReference type="EnsemblMetazoa" id="PPA39205.1">
    <property type="protein sequence ID" value="PPA39205.1"/>
    <property type="gene ID" value="WBGene00277574"/>
</dbReference>
<keyword evidence="1" id="KW-0175">Coiled coil</keyword>
<gene>
    <name evidence="3" type="primary">WBGene00277574</name>
</gene>
<accession>A0A8R1YSE5</accession>
<protein>
    <submittedName>
        <fullName evidence="3">Uncharacterized protein</fullName>
    </submittedName>
</protein>
<sequence>MDMDENYLISWIEKRIRILFESGLVLGFFGASKISIVLRPRSPGNKGTDRVERIIKNFIDIITDDAEFVKSQLKLMEGSDEPRQNSSQNCRTGLTPEDNEITDKQLRTIMHNVAAFGLPYLEPDAVNTESYSTALQAIHYRLDKDTAYHATADLDDEMEYDGPRTIVDTMIRVWNALQLSEDIQKTFTAAATESGEANEDPDGGNERLGNSINNFLQSVAEMNNTFAEHAECEDLRNKLKKMEDDVKSDAQKQKDLKEEARDQFLYIRYTVSVACTIVKAAKYFTNISNKELGIRTGLNGITCLIGAYGRNSRNLDAIVTRFCLQDFAILPHLSDESIYLNYSDCWKFLWNAAKCGYKIILVEFPIVKAAVKIMSRKDETRKEAILIHKYASAFVVSMLEDKVDLSSITQRQVKSEADGNIVTPKRFNKLLMQLRVGLRKPVNKIVKEIRSGTLNSQTGTQQLIELPKEWFNRRVAVDFNFTYGDLDSRHKNDCMQNAFEVASSAIASKTAVELVDCVHDWLTFDKETPTEFALEQLRVLAECISHATTDDDIFIKLCNSTPARPTSVLEKLITFRKTGDKDDVNNGVEHSLLNLIYAEHKRKKMSLEIKERIEELDKIIQLSKQRNKVHDLDEVKHRERILKQLVRHGHVRLRCMESNLVTVAVKRLLAHESGQEIQLKHQSTLLHFIDAFIIAAVDDEERKYHVEPIMRQRGNILRVTAKLITNAAEIVNGISEGPESYDTTALHIIGAGCPLYNELIHKFQWHDFQDFYDVERNENKSTVHGMENKADITNSPSFLFIRDALGAVHRSLLVRRTTLRRAAGGKHAETVNKTIVKAVMAMLNASSTSGISHGKVRAEMQKDAEGGSFVATLGTINEPGRPNLLCSHEDLAKIKPQDVEFERNNILRAAYLVYLASKDKSSLTVARLETLSVVEEAINGCGYVVKEENHAEQQRKEMEIKEKEHEELLTGQTLGSDHEGIDNRLLRGTITSTAKAAIQNDFGLAVYGVYLEVSPINRRIPKYQVPYQIDYDGYAEVFGAGGVLALRILLTNPPTKREIMNKLKCHLELLMKSSKPLRMRKSRKSVMELTGLSGARGLFHSTGHEEHRNALETFVNWYDEWTDKNAPPLISLHSEFEDCDGTTIPGRDFLIGQSLPADFFHAEQQVELTGHSIRRLFELRSHGNTSVKSSYVLVRIQLRGNRLVQAIFNNVTSVESVISRLRDIDPFVVSVKWNTSLTKEANSIGEIGSFTVYGDAEYDEED</sequence>
<keyword evidence="4" id="KW-1185">Reference proteome</keyword>
<feature type="coiled-coil region" evidence="1">
    <location>
        <begin position="944"/>
        <end position="971"/>
    </location>
</feature>
<feature type="region of interest" description="Disordered" evidence="2">
    <location>
        <begin position="76"/>
        <end position="98"/>
    </location>
</feature>
<evidence type="ECO:0000256" key="1">
    <source>
        <dbReference type="SAM" id="Coils"/>
    </source>
</evidence>
<evidence type="ECO:0000313" key="4">
    <source>
        <dbReference type="Proteomes" id="UP000005239"/>
    </source>
</evidence>
<dbReference type="Proteomes" id="UP000005239">
    <property type="component" value="Unassembled WGS sequence"/>
</dbReference>